<dbReference type="EMBL" id="JAOQKE010000001">
    <property type="protein sequence ID" value="MCU6723839.1"/>
    <property type="molecule type" value="Genomic_DNA"/>
</dbReference>
<comment type="caution">
    <text evidence="1">The sequence shown here is derived from an EMBL/GenBank/DDBJ whole genome shotgun (WGS) entry which is preliminary data.</text>
</comment>
<gene>
    <name evidence="1" type="ORF">OCV47_00455</name>
</gene>
<sequence>MAAKQTIYVQYMGDEITTDEIMKKIKEYWTKELKKKVSEMKNVTVYVKPEEGKAYYVINDEITGDVALF</sequence>
<organism evidence="1 2">
    <name type="scientific">Muricoprocola aceti</name>
    <dbReference type="NCBI Taxonomy" id="2981772"/>
    <lineage>
        <taxon>Bacteria</taxon>
        <taxon>Bacillati</taxon>
        <taxon>Bacillota</taxon>
        <taxon>Clostridia</taxon>
        <taxon>Lachnospirales</taxon>
        <taxon>Lachnospiraceae</taxon>
        <taxon>Muricoprocola</taxon>
    </lineage>
</organism>
<dbReference type="InterPro" id="IPR046313">
    <property type="entry name" value="DUF6465"/>
</dbReference>
<keyword evidence="2" id="KW-1185">Reference proteome</keyword>
<proteinExistence type="predicted"/>
<evidence type="ECO:0000313" key="2">
    <source>
        <dbReference type="Proteomes" id="UP001652338"/>
    </source>
</evidence>
<evidence type="ECO:0000313" key="1">
    <source>
        <dbReference type="EMBL" id="MCU6723839.1"/>
    </source>
</evidence>
<dbReference type="Proteomes" id="UP001652338">
    <property type="component" value="Unassembled WGS sequence"/>
</dbReference>
<protein>
    <submittedName>
        <fullName evidence="1">DUF6465 family protein</fullName>
    </submittedName>
</protein>
<dbReference type="Pfam" id="PF20069">
    <property type="entry name" value="DUF6465"/>
    <property type="match status" value="1"/>
</dbReference>
<accession>A0ABT2SH74</accession>
<dbReference type="RefSeq" id="WP_262653006.1">
    <property type="nucleotide sequence ID" value="NZ_JAOQKE010000001.1"/>
</dbReference>
<name>A0ABT2SH74_9FIRM</name>
<reference evidence="1 2" key="1">
    <citation type="journal article" date="2021" name="ISME Commun">
        <title>Automated analysis of genomic sequences facilitates high-throughput and comprehensive description of bacteria.</title>
        <authorList>
            <person name="Hitch T.C.A."/>
        </authorList>
    </citation>
    <scope>NUCLEOTIDE SEQUENCE [LARGE SCALE GENOMIC DNA]</scope>
    <source>
        <strain evidence="1 2">Sanger_29</strain>
    </source>
</reference>